<dbReference type="InterPro" id="IPR029071">
    <property type="entry name" value="Ubiquitin-like_domsf"/>
</dbReference>
<feature type="domain" description="UBX" evidence="2">
    <location>
        <begin position="508"/>
        <end position="540"/>
    </location>
</feature>
<evidence type="ECO:0000313" key="3">
    <source>
        <dbReference type="EMBL" id="KTA96628.1"/>
    </source>
</evidence>
<protein>
    <submittedName>
        <fullName evidence="3">UBX domain-containing protein 2</fullName>
    </submittedName>
</protein>
<dbReference type="GO" id="GO:0000837">
    <property type="term" value="C:Doa10p ubiquitin ligase complex"/>
    <property type="evidence" value="ECO:0007669"/>
    <property type="project" value="EnsemblFungi"/>
</dbReference>
<sequence>MPIINHAGEEFHLSHEEEEKLNNFQGITNFPEDDLPLVIKLLQNHGWNLEAALSRYFDDEWKESVKLINSGAHSSAEFATGRVPENIAIPMRNDTPIDIPNVETPSFFHDEIMRNEASPGPFLGSHYVPSLPLIRKLPTNYRDNLKVVGLTTGVNVWDIYNLTASGTTNELLGPLIVILLLVPKIVLRAGLSLFSLLWGIIAFGFTDNLNNDSKSKVYHIPNAPLKKYFENPEQKTEQSYAEIVKGYMATHIDDDNKISMIESFLPNENKNFNDLLEEARSEFKYLLVLLLGNLDSYSPSQLEGKKLSKDVTDIDINSHRFLNRVLIDDAVLKTLADYKDELLVYVGSVSDVEPWFISQELKLKYTPDSFLVANVLNSNGSVNGSTRLSILSKIRMTSAKRFSSSLKNTIERYRPELLVSRTDVQELRLAREIKQKQEEAYQNSLMQDRNKEEKRLQEEKERKELETMLAKKQREQALLTALHELRWLSKCIEKTTHLQQENSISNGENKKIATLQIRTADGKRIIKKIAGDTTLRSLYEEIGCHLYLELQDEDQRKWLQQIQSKLCDIRDNSDSSSILISLTEADENSIEKLKDIVHNEMHSIFDELPPNLRGVEELEIKFELISPFPRTNIPMDENKVISDVKDIWPKGNLLVEHIDEDLSTNESDDETN</sequence>
<dbReference type="Pfam" id="PF14555">
    <property type="entry name" value="UBA_4"/>
    <property type="match status" value="1"/>
</dbReference>
<dbReference type="SMART" id="SM00166">
    <property type="entry name" value="UBX"/>
    <property type="match status" value="1"/>
</dbReference>
<accession>A0A0W0CU85</accession>
<dbReference type="PANTHER" id="PTHR23322:SF1">
    <property type="entry name" value="FAS-ASSOCIATED FACTOR 2"/>
    <property type="match status" value="1"/>
</dbReference>
<dbReference type="GO" id="GO:0030674">
    <property type="term" value="F:protein-macromolecule adaptor activity"/>
    <property type="evidence" value="ECO:0007669"/>
    <property type="project" value="EnsemblFungi"/>
</dbReference>
<dbReference type="GO" id="GO:0005739">
    <property type="term" value="C:mitochondrion"/>
    <property type="evidence" value="ECO:0007669"/>
    <property type="project" value="GOC"/>
</dbReference>
<dbReference type="AlphaFoldDB" id="A0A0W0CU85"/>
<dbReference type="VEuPathDB" id="FungiDB:GWK60_H04697"/>
<dbReference type="GO" id="GO:0034389">
    <property type="term" value="P:lipid droplet organization"/>
    <property type="evidence" value="ECO:0007669"/>
    <property type="project" value="EnsemblFungi"/>
</dbReference>
<dbReference type="GO" id="GO:0005811">
    <property type="term" value="C:lipid droplet"/>
    <property type="evidence" value="ECO:0007669"/>
    <property type="project" value="EnsemblFungi"/>
</dbReference>
<dbReference type="PANTHER" id="PTHR23322">
    <property type="entry name" value="FAS-ASSOCIATED PROTEIN"/>
    <property type="match status" value="1"/>
</dbReference>
<dbReference type="GO" id="GO:0034982">
    <property type="term" value="P:mitochondrial protein processing"/>
    <property type="evidence" value="ECO:0007669"/>
    <property type="project" value="EnsemblFungi"/>
</dbReference>
<dbReference type="GO" id="GO:0036503">
    <property type="term" value="P:ERAD pathway"/>
    <property type="evidence" value="ECO:0007669"/>
    <property type="project" value="EnsemblFungi"/>
</dbReference>
<gene>
    <name evidence="3" type="ORF">AO440_002096</name>
</gene>
<dbReference type="Gene3D" id="1.10.8.10">
    <property type="entry name" value="DNA helicase RuvA subunit, C-terminal domain"/>
    <property type="match status" value="1"/>
</dbReference>
<evidence type="ECO:0000313" key="4">
    <source>
        <dbReference type="Proteomes" id="UP000054886"/>
    </source>
</evidence>
<dbReference type="EMBL" id="LLZZ01000171">
    <property type="protein sequence ID" value="KTA96628.1"/>
    <property type="molecule type" value="Genomic_DNA"/>
</dbReference>
<dbReference type="VEuPathDB" id="FungiDB:GVI51_H04631"/>
<evidence type="ECO:0000256" key="1">
    <source>
        <dbReference type="SAM" id="Coils"/>
    </source>
</evidence>
<dbReference type="SUPFAM" id="SSF54236">
    <property type="entry name" value="Ubiquitin-like"/>
    <property type="match status" value="1"/>
</dbReference>
<evidence type="ECO:0000259" key="2">
    <source>
        <dbReference type="PROSITE" id="PS50033"/>
    </source>
</evidence>
<keyword evidence="1" id="KW-0175">Coiled coil</keyword>
<dbReference type="GO" id="GO:0005886">
    <property type="term" value="C:plasma membrane"/>
    <property type="evidence" value="ECO:0007669"/>
    <property type="project" value="EnsemblFungi"/>
</dbReference>
<dbReference type="SUPFAM" id="SSF46934">
    <property type="entry name" value="UBA-like"/>
    <property type="match status" value="1"/>
</dbReference>
<dbReference type="Gene3D" id="3.10.20.90">
    <property type="entry name" value="Phosphatidylinositol 3-kinase Catalytic Subunit, Chain A, domain 1"/>
    <property type="match status" value="1"/>
</dbReference>
<dbReference type="VEuPathDB" id="FungiDB:B1J91_H04785g"/>
<dbReference type="GO" id="GO:0072671">
    <property type="term" value="P:mitochondria-associated ubiquitin-dependent protein catabolic process"/>
    <property type="evidence" value="ECO:0007669"/>
    <property type="project" value="EnsemblFungi"/>
</dbReference>
<organism evidence="3 4">
    <name type="scientific">Candida glabrata</name>
    <name type="common">Yeast</name>
    <name type="synonym">Torulopsis glabrata</name>
    <dbReference type="NCBI Taxonomy" id="5478"/>
    <lineage>
        <taxon>Eukaryota</taxon>
        <taxon>Fungi</taxon>
        <taxon>Dikarya</taxon>
        <taxon>Ascomycota</taxon>
        <taxon>Saccharomycotina</taxon>
        <taxon>Saccharomycetes</taxon>
        <taxon>Saccharomycetales</taxon>
        <taxon>Saccharomycetaceae</taxon>
        <taxon>Nakaseomyces</taxon>
    </lineage>
</organism>
<feature type="coiled-coil region" evidence="1">
    <location>
        <begin position="442"/>
        <end position="475"/>
    </location>
</feature>
<dbReference type="PROSITE" id="PS50033">
    <property type="entry name" value="UBX"/>
    <property type="match status" value="1"/>
</dbReference>
<dbReference type="VEuPathDB" id="FungiDB:CAGL0H04785g"/>
<dbReference type="GO" id="GO:0000839">
    <property type="term" value="C:Hrd1p ubiquitin ligase ERAD-L complex"/>
    <property type="evidence" value="ECO:0007669"/>
    <property type="project" value="EnsemblFungi"/>
</dbReference>
<dbReference type="InterPro" id="IPR050730">
    <property type="entry name" value="UBX_domain-protein"/>
</dbReference>
<proteinExistence type="predicted"/>
<name>A0A0W0CU85_CANGB</name>
<dbReference type="CDD" id="cd14273">
    <property type="entry name" value="UBA_TAP-C_like"/>
    <property type="match status" value="1"/>
</dbReference>
<dbReference type="InterPro" id="IPR001012">
    <property type="entry name" value="UBX_dom"/>
</dbReference>
<comment type="caution">
    <text evidence="3">The sequence shown here is derived from an EMBL/GenBank/DDBJ whole genome shotgun (WGS) entry which is preliminary data.</text>
</comment>
<reference evidence="3 4" key="1">
    <citation type="submission" date="2015-10" db="EMBL/GenBank/DDBJ databases">
        <title>Draft genomes sequences of Candida glabrata isolates 1A, 1B, 2A, 2B, 3A and 3B.</title>
        <authorList>
            <person name="Haavelsrud O.E."/>
            <person name="Gaustad P."/>
        </authorList>
    </citation>
    <scope>NUCLEOTIDE SEQUENCE [LARGE SCALE GENOMIC DNA]</scope>
    <source>
        <strain evidence="3">910700640</strain>
    </source>
</reference>
<dbReference type="Proteomes" id="UP000054886">
    <property type="component" value="Unassembled WGS sequence"/>
</dbReference>
<dbReference type="GO" id="GO:0043130">
    <property type="term" value="F:ubiquitin binding"/>
    <property type="evidence" value="ECO:0007669"/>
    <property type="project" value="TreeGrafter"/>
</dbReference>
<dbReference type="InterPro" id="IPR009060">
    <property type="entry name" value="UBA-like_sf"/>
</dbReference>